<protein>
    <recommendedName>
        <fullName evidence="1">XS domain-containing protein</fullName>
    </recommendedName>
</protein>
<dbReference type="AlphaFoldDB" id="A0A5N5L577"/>
<dbReference type="Gene3D" id="3.30.70.2890">
    <property type="entry name" value="XS domain"/>
    <property type="match status" value="2"/>
</dbReference>
<evidence type="ECO:0000259" key="1">
    <source>
        <dbReference type="Pfam" id="PF03468"/>
    </source>
</evidence>
<reference evidence="3" key="1">
    <citation type="journal article" date="2019" name="Gigascience">
        <title>De novo genome assembly of the endangered Acer yangbiense, a plant species with extremely small populations endemic to Yunnan Province, China.</title>
        <authorList>
            <person name="Yang J."/>
            <person name="Wariss H.M."/>
            <person name="Tao L."/>
            <person name="Zhang R."/>
            <person name="Yun Q."/>
            <person name="Hollingsworth P."/>
            <person name="Dao Z."/>
            <person name="Luo G."/>
            <person name="Guo H."/>
            <person name="Ma Y."/>
            <person name="Sun W."/>
        </authorList>
    </citation>
    <scope>NUCLEOTIDE SEQUENCE [LARGE SCALE GENOMIC DNA]</scope>
    <source>
        <strain evidence="3">cv. br00</strain>
    </source>
</reference>
<dbReference type="InterPro" id="IPR005380">
    <property type="entry name" value="XS_domain"/>
</dbReference>
<feature type="domain" description="XS" evidence="1">
    <location>
        <begin position="115"/>
        <end position="156"/>
    </location>
</feature>
<organism evidence="2 3">
    <name type="scientific">Salix brachista</name>
    <dbReference type="NCBI Taxonomy" id="2182728"/>
    <lineage>
        <taxon>Eukaryota</taxon>
        <taxon>Viridiplantae</taxon>
        <taxon>Streptophyta</taxon>
        <taxon>Embryophyta</taxon>
        <taxon>Tracheophyta</taxon>
        <taxon>Spermatophyta</taxon>
        <taxon>Magnoliopsida</taxon>
        <taxon>eudicotyledons</taxon>
        <taxon>Gunneridae</taxon>
        <taxon>Pentapetalae</taxon>
        <taxon>rosids</taxon>
        <taxon>fabids</taxon>
        <taxon>Malpighiales</taxon>
        <taxon>Salicaceae</taxon>
        <taxon>Saliceae</taxon>
        <taxon>Salix</taxon>
    </lineage>
</organism>
<dbReference type="GO" id="GO:0031047">
    <property type="term" value="P:regulatory ncRNA-mediated gene silencing"/>
    <property type="evidence" value="ECO:0007669"/>
    <property type="project" value="InterPro"/>
</dbReference>
<evidence type="ECO:0000313" key="3">
    <source>
        <dbReference type="Proteomes" id="UP000326939"/>
    </source>
</evidence>
<gene>
    <name evidence="2" type="ORF">DKX38_015365</name>
</gene>
<name>A0A5N5L577_9ROSI</name>
<accession>A0A5N5L577</accession>
<keyword evidence="3" id="KW-1185">Reference proteome</keyword>
<sequence length="329" mass="36959">MGGLAPNSNTDSYLLGKDIVPAMVGGSNGEFSAIVPLRLFGHDTVFLLERSSKDFPDMHALIMHTYNSDNADVRVDHLGLHKALCVLMGWNYSKPPDNSKAYQFLPADEAGANQDDLIMWPPMVIIHNTITGKGKDGRLEGLGNRAMDSKVRDIAAYISFVFLEYTRIMGHKVLHLILSEACNNRLVYSIFFCKFVIVNYYLAISHRKSQIQDLGFVGGKSKSLYGRDGHLGITLVKFGGDQSGLKEAMRLAEHFEKDNRGHKAWGRIQPLTFDRDDEKNPNLVKVDRSGEKNRILYGYLATVADLYKVDFETRKKVMIESLQEHKASM</sequence>
<dbReference type="PANTHER" id="PTHR46619:SF3">
    <property type="entry name" value="RNA RECOGNITION MOTIF XS DOMAIN PROTEIN"/>
    <property type="match status" value="1"/>
</dbReference>
<comment type="caution">
    <text evidence="2">The sequence shown here is derived from an EMBL/GenBank/DDBJ whole genome shotgun (WGS) entry which is preliminary data.</text>
</comment>
<dbReference type="EMBL" id="VDCV01000010">
    <property type="protein sequence ID" value="KAB5537832.1"/>
    <property type="molecule type" value="Genomic_DNA"/>
</dbReference>
<dbReference type="Pfam" id="PF03468">
    <property type="entry name" value="XS"/>
    <property type="match status" value="2"/>
</dbReference>
<proteinExistence type="predicted"/>
<dbReference type="PANTHER" id="PTHR46619">
    <property type="entry name" value="RNA RECOGNITION MOTIF XS DOMAIN PROTEIN-RELATED"/>
    <property type="match status" value="1"/>
</dbReference>
<dbReference type="InterPro" id="IPR038588">
    <property type="entry name" value="XS_domain_sf"/>
</dbReference>
<feature type="domain" description="XS" evidence="1">
    <location>
        <begin position="213"/>
        <end position="306"/>
    </location>
</feature>
<dbReference type="Proteomes" id="UP000326939">
    <property type="component" value="Chromosome 10"/>
</dbReference>
<evidence type="ECO:0000313" key="2">
    <source>
        <dbReference type="EMBL" id="KAB5537832.1"/>
    </source>
</evidence>